<dbReference type="EMBL" id="KV750716">
    <property type="protein sequence ID" value="OCL03537.1"/>
    <property type="molecule type" value="Genomic_DNA"/>
</dbReference>
<dbReference type="InterPro" id="IPR008030">
    <property type="entry name" value="NmrA-like"/>
</dbReference>
<protein>
    <submittedName>
        <fullName evidence="4">NAD(P)-binding protein</fullName>
    </submittedName>
</protein>
<dbReference type="InterPro" id="IPR036291">
    <property type="entry name" value="NAD(P)-bd_dom_sf"/>
</dbReference>
<accession>A0A8E2ERG3</accession>
<dbReference type="PANTHER" id="PTHR42748">
    <property type="entry name" value="NITROGEN METABOLITE REPRESSION PROTEIN NMRA FAMILY MEMBER"/>
    <property type="match status" value="1"/>
</dbReference>
<keyword evidence="5" id="KW-1185">Reference proteome</keyword>
<comment type="similarity">
    <text evidence="1">Belongs to the NmrA-type oxidoreductase family.</text>
</comment>
<dbReference type="Proteomes" id="UP000250140">
    <property type="component" value="Unassembled WGS sequence"/>
</dbReference>
<dbReference type="PANTHER" id="PTHR42748:SF22">
    <property type="entry name" value="NMRA-LIKE DOMAIN-CONTAINING PROTEIN"/>
    <property type="match status" value="1"/>
</dbReference>
<feature type="domain" description="NmrA-like" evidence="3">
    <location>
        <begin position="42"/>
        <end position="283"/>
    </location>
</feature>
<dbReference type="OrthoDB" id="10254221at2759"/>
<dbReference type="SUPFAM" id="SSF51735">
    <property type="entry name" value="NAD(P)-binding Rossmann-fold domains"/>
    <property type="match status" value="1"/>
</dbReference>
<proteinExistence type="inferred from homology"/>
<gene>
    <name evidence="4" type="ORF">AOQ84DRAFT_433909</name>
</gene>
<dbReference type="GO" id="GO:0005634">
    <property type="term" value="C:nucleus"/>
    <property type="evidence" value="ECO:0007669"/>
    <property type="project" value="TreeGrafter"/>
</dbReference>
<organism evidence="4 5">
    <name type="scientific">Glonium stellatum</name>
    <dbReference type="NCBI Taxonomy" id="574774"/>
    <lineage>
        <taxon>Eukaryota</taxon>
        <taxon>Fungi</taxon>
        <taxon>Dikarya</taxon>
        <taxon>Ascomycota</taxon>
        <taxon>Pezizomycotina</taxon>
        <taxon>Dothideomycetes</taxon>
        <taxon>Pleosporomycetidae</taxon>
        <taxon>Gloniales</taxon>
        <taxon>Gloniaceae</taxon>
        <taxon>Glonium</taxon>
    </lineage>
</organism>
<reference evidence="4 5" key="1">
    <citation type="journal article" date="2016" name="Nat. Commun.">
        <title>Ectomycorrhizal ecology is imprinted in the genome of the dominant symbiotic fungus Cenococcum geophilum.</title>
        <authorList>
            <consortium name="DOE Joint Genome Institute"/>
            <person name="Peter M."/>
            <person name="Kohler A."/>
            <person name="Ohm R.A."/>
            <person name="Kuo A."/>
            <person name="Krutzmann J."/>
            <person name="Morin E."/>
            <person name="Arend M."/>
            <person name="Barry K.W."/>
            <person name="Binder M."/>
            <person name="Choi C."/>
            <person name="Clum A."/>
            <person name="Copeland A."/>
            <person name="Grisel N."/>
            <person name="Haridas S."/>
            <person name="Kipfer T."/>
            <person name="LaButti K."/>
            <person name="Lindquist E."/>
            <person name="Lipzen A."/>
            <person name="Maire R."/>
            <person name="Meier B."/>
            <person name="Mihaltcheva S."/>
            <person name="Molinier V."/>
            <person name="Murat C."/>
            <person name="Poggeler S."/>
            <person name="Quandt C.A."/>
            <person name="Sperisen C."/>
            <person name="Tritt A."/>
            <person name="Tisserant E."/>
            <person name="Crous P.W."/>
            <person name="Henrissat B."/>
            <person name="Nehls U."/>
            <person name="Egli S."/>
            <person name="Spatafora J.W."/>
            <person name="Grigoriev I.V."/>
            <person name="Martin F.M."/>
        </authorList>
    </citation>
    <scope>NUCLEOTIDE SEQUENCE [LARGE SCALE GENOMIC DNA]</scope>
    <source>
        <strain evidence="4 5">CBS 207.34</strain>
    </source>
</reference>
<evidence type="ECO:0000256" key="2">
    <source>
        <dbReference type="ARBA" id="ARBA00022857"/>
    </source>
</evidence>
<dbReference type="Pfam" id="PF05368">
    <property type="entry name" value="NmrA"/>
    <property type="match status" value="1"/>
</dbReference>
<dbReference type="InterPro" id="IPR051164">
    <property type="entry name" value="NmrA-like_oxidored"/>
</dbReference>
<dbReference type="Gene3D" id="3.40.50.720">
    <property type="entry name" value="NAD(P)-binding Rossmann-like Domain"/>
    <property type="match status" value="1"/>
</dbReference>
<evidence type="ECO:0000313" key="4">
    <source>
        <dbReference type="EMBL" id="OCL03537.1"/>
    </source>
</evidence>
<keyword evidence="2" id="KW-0521">NADP</keyword>
<dbReference type="AlphaFoldDB" id="A0A8E2ERG3"/>
<evidence type="ECO:0000256" key="1">
    <source>
        <dbReference type="ARBA" id="ARBA00006328"/>
    </source>
</evidence>
<evidence type="ECO:0000313" key="5">
    <source>
        <dbReference type="Proteomes" id="UP000250140"/>
    </source>
</evidence>
<sequence>MSRNVCITAVDGNTGFLIAELILTDQTFKKEIDSVTGLSLKPNDARCKELSNLGAQIVAHKPGKLKEMAQVLQQTGADTICLIPPAHEEKFEITVELINAAKKAGIPNVCFLSSAGCDLAEKEKQPRLREFIELEALVMAAKGDASTATGHSPVVIRPGFYAENLLLYAPQAQEEGVLPLPIGKDHKFPPIALGDVAQVVAHVLAGKGKHGFSDKHRGQLMVLTGPMLAAGDELATAASQALGVEMKFEDISEAEAKKVLRAQSDNDESEIQYLLEYYSLVREGKTNYISTTAFHDVTGSHPQEPVDFFKTYKDEFQPKKKRKTNGR</sequence>
<evidence type="ECO:0000259" key="3">
    <source>
        <dbReference type="Pfam" id="PF05368"/>
    </source>
</evidence>
<name>A0A8E2ERG3_9PEZI</name>